<evidence type="ECO:0000256" key="1">
    <source>
        <dbReference type="SAM" id="MobiDB-lite"/>
    </source>
</evidence>
<protein>
    <submittedName>
        <fullName evidence="3">BEN domain-containing protein B1</fullName>
    </submittedName>
</protein>
<feature type="compositionally biased region" description="Acidic residues" evidence="1">
    <location>
        <begin position="119"/>
        <end position="144"/>
    </location>
</feature>
<feature type="compositionally biased region" description="Basic and acidic residues" evidence="1">
    <location>
        <begin position="248"/>
        <end position="262"/>
    </location>
</feature>
<organism evidence="3 5">
    <name type="scientific">Frankliniella fusca</name>
    <dbReference type="NCBI Taxonomy" id="407009"/>
    <lineage>
        <taxon>Eukaryota</taxon>
        <taxon>Metazoa</taxon>
        <taxon>Ecdysozoa</taxon>
        <taxon>Arthropoda</taxon>
        <taxon>Hexapoda</taxon>
        <taxon>Insecta</taxon>
        <taxon>Pterygota</taxon>
        <taxon>Neoptera</taxon>
        <taxon>Paraneoptera</taxon>
        <taxon>Thysanoptera</taxon>
        <taxon>Terebrantia</taxon>
        <taxon>Thripoidea</taxon>
        <taxon>Thripidae</taxon>
        <taxon>Frankliniella</taxon>
    </lineage>
</organism>
<sequence length="444" mass="49256">MYGIKDDSFALVGRADVVYEPPAELEDEVSFAYGSRRSLHRGIIKAFGDDHDAMKRVMNRLNKDRSKHTTSFDADMPRRAKVIGRDQISKLSSKSVNKSAVQPSGCDPSPPLGSSANSEESEASDASECDLTDKDDSESSEDSDMALQDLVKKSRKKRALDVKAIRLGKENESPNRSWKSIRHCSRTSITGTAQPVKTPLRAVLHSSPTPPSPPRTTAAPKARRDVMISSNNGNSSSNSNSSDTFGNGEHEDGSRESTRRDVMVSGNNGNSNNSIRDSGHEGGSEESTEAMQRKRKRARRARYTKAVFSGEYFRYREASEDVLPLREGGSIFVHKRAMKLAKKAKTPTSVARQLVKSVFSDKALLECSVTGRPSTSTRTGERVIRPPLDADGVCEILDFVEHRCLKKGWGKMEETPVKRAMMDVMNEDRYFLYLQQNEQQQQQG</sequence>
<gene>
    <name evidence="4" type="ORF">KUF71_000263</name>
    <name evidence="3" type="ORF">KUF71_006436</name>
</gene>
<dbReference type="PROSITE" id="PS51457">
    <property type="entry name" value="BEN"/>
    <property type="match status" value="1"/>
</dbReference>
<keyword evidence="5" id="KW-1185">Reference proteome</keyword>
<evidence type="ECO:0000313" key="4">
    <source>
        <dbReference type="EMBL" id="KAK3923181.1"/>
    </source>
</evidence>
<evidence type="ECO:0000313" key="3">
    <source>
        <dbReference type="EMBL" id="KAK3916878.1"/>
    </source>
</evidence>
<accession>A0AAE1LEN6</accession>
<dbReference type="EMBL" id="JAHWGI010001142">
    <property type="protein sequence ID" value="KAK3923181.1"/>
    <property type="molecule type" value="Genomic_DNA"/>
</dbReference>
<feature type="compositionally biased region" description="Low complexity" evidence="1">
    <location>
        <begin position="265"/>
        <end position="274"/>
    </location>
</feature>
<reference evidence="3" key="1">
    <citation type="submission" date="2021-07" db="EMBL/GenBank/DDBJ databases">
        <authorList>
            <person name="Catto M.A."/>
            <person name="Jacobson A."/>
            <person name="Kennedy G."/>
            <person name="Labadie P."/>
            <person name="Hunt B.G."/>
            <person name="Srinivasan R."/>
        </authorList>
    </citation>
    <scope>NUCLEOTIDE SEQUENCE</scope>
    <source>
        <strain evidence="3">PL_HMW_Pooled</strain>
        <tissue evidence="3">Head</tissue>
    </source>
</reference>
<dbReference type="InterPro" id="IPR018379">
    <property type="entry name" value="BEN_domain"/>
</dbReference>
<comment type="caution">
    <text evidence="3">The sequence shown here is derived from an EMBL/GenBank/DDBJ whole genome shotgun (WGS) entry which is preliminary data.</text>
</comment>
<dbReference type="Proteomes" id="UP001219518">
    <property type="component" value="Unassembled WGS sequence"/>
</dbReference>
<dbReference type="Pfam" id="PF10523">
    <property type="entry name" value="BEN"/>
    <property type="match status" value="1"/>
</dbReference>
<reference evidence="3" key="2">
    <citation type="journal article" date="2023" name="BMC Genomics">
        <title>Pest status, molecular evolution, and epigenetic factors derived from the genome assembly of Frankliniella fusca, a thysanopteran phytovirus vector.</title>
        <authorList>
            <person name="Catto M.A."/>
            <person name="Labadie P.E."/>
            <person name="Jacobson A.L."/>
            <person name="Kennedy G.G."/>
            <person name="Srinivasan R."/>
            <person name="Hunt B.G."/>
        </authorList>
    </citation>
    <scope>NUCLEOTIDE SEQUENCE</scope>
    <source>
        <strain evidence="3">PL_HMW_Pooled</strain>
    </source>
</reference>
<feature type="compositionally biased region" description="Polar residues" evidence="1">
    <location>
        <begin position="186"/>
        <end position="195"/>
    </location>
</feature>
<dbReference type="AlphaFoldDB" id="A0AAE1LEN6"/>
<dbReference type="EMBL" id="JAHWGI010000635">
    <property type="protein sequence ID" value="KAK3916878.1"/>
    <property type="molecule type" value="Genomic_DNA"/>
</dbReference>
<name>A0AAE1LEN6_9NEOP</name>
<dbReference type="GO" id="GO:0003677">
    <property type="term" value="F:DNA binding"/>
    <property type="evidence" value="ECO:0007669"/>
    <property type="project" value="InterPro"/>
</dbReference>
<evidence type="ECO:0000313" key="5">
    <source>
        <dbReference type="Proteomes" id="UP001219518"/>
    </source>
</evidence>
<evidence type="ECO:0000259" key="2">
    <source>
        <dbReference type="PROSITE" id="PS51457"/>
    </source>
</evidence>
<feature type="region of interest" description="Disordered" evidence="1">
    <location>
        <begin position="167"/>
        <end position="301"/>
    </location>
</feature>
<feature type="domain" description="BEN" evidence="2">
    <location>
        <begin position="328"/>
        <end position="438"/>
    </location>
</feature>
<dbReference type="Gene3D" id="1.10.10.2590">
    <property type="entry name" value="BEN domain"/>
    <property type="match status" value="1"/>
</dbReference>
<proteinExistence type="predicted"/>
<feature type="compositionally biased region" description="Polar residues" evidence="1">
    <location>
        <begin position="89"/>
        <end position="102"/>
    </location>
</feature>
<feature type="compositionally biased region" description="Low complexity" evidence="1">
    <location>
        <begin position="229"/>
        <end position="242"/>
    </location>
</feature>
<feature type="region of interest" description="Disordered" evidence="1">
    <location>
        <begin position="86"/>
        <end position="145"/>
    </location>
</feature>